<feature type="transmembrane region" description="Helical" evidence="6">
    <location>
        <begin position="409"/>
        <end position="428"/>
    </location>
</feature>
<dbReference type="EMBL" id="AYKG01000042">
    <property type="protein sequence ID" value="ROO25896.1"/>
    <property type="molecule type" value="Genomic_DNA"/>
</dbReference>
<evidence type="ECO:0000256" key="2">
    <source>
        <dbReference type="ARBA" id="ARBA00022448"/>
    </source>
</evidence>
<dbReference type="NCBIfam" id="TIGR00733">
    <property type="entry name" value="OPT family oligopeptide transporter"/>
    <property type="match status" value="1"/>
</dbReference>
<dbReference type="PANTHER" id="PTHR31645:SF0">
    <property type="entry name" value="OLIGOPEPTIDE TRANSPORTER YGL114W-RELATED"/>
    <property type="match status" value="1"/>
</dbReference>
<dbReference type="Proteomes" id="UP000285310">
    <property type="component" value="Unassembled WGS sequence"/>
</dbReference>
<organism evidence="7 8">
    <name type="scientific">Salinisphaera japonica YTM-1</name>
    <dbReference type="NCBI Taxonomy" id="1209778"/>
    <lineage>
        <taxon>Bacteria</taxon>
        <taxon>Pseudomonadati</taxon>
        <taxon>Pseudomonadota</taxon>
        <taxon>Gammaproteobacteria</taxon>
        <taxon>Salinisphaerales</taxon>
        <taxon>Salinisphaeraceae</taxon>
        <taxon>Salinisphaera</taxon>
    </lineage>
</organism>
<dbReference type="AlphaFoldDB" id="A0A423PJW4"/>
<dbReference type="InterPro" id="IPR004813">
    <property type="entry name" value="OPT"/>
</dbReference>
<feature type="transmembrane region" description="Helical" evidence="6">
    <location>
        <begin position="506"/>
        <end position="527"/>
    </location>
</feature>
<dbReference type="Pfam" id="PF03169">
    <property type="entry name" value="OPT"/>
    <property type="match status" value="1"/>
</dbReference>
<evidence type="ECO:0000256" key="5">
    <source>
        <dbReference type="ARBA" id="ARBA00023136"/>
    </source>
</evidence>
<feature type="transmembrane region" description="Helical" evidence="6">
    <location>
        <begin position="72"/>
        <end position="95"/>
    </location>
</feature>
<feature type="transmembrane region" description="Helical" evidence="6">
    <location>
        <begin position="449"/>
        <end position="470"/>
    </location>
</feature>
<feature type="transmembrane region" description="Helical" evidence="6">
    <location>
        <begin position="221"/>
        <end position="242"/>
    </location>
</feature>
<keyword evidence="2" id="KW-0813">Transport</keyword>
<dbReference type="InParanoid" id="A0A423PJW4"/>
<dbReference type="InterPro" id="IPR045035">
    <property type="entry name" value="YSL-like"/>
</dbReference>
<evidence type="ECO:0000256" key="1">
    <source>
        <dbReference type="ARBA" id="ARBA00004141"/>
    </source>
</evidence>
<feature type="transmembrane region" description="Helical" evidence="6">
    <location>
        <begin position="539"/>
        <end position="563"/>
    </location>
</feature>
<name>A0A423PJW4_9GAMM</name>
<evidence type="ECO:0000256" key="3">
    <source>
        <dbReference type="ARBA" id="ARBA00022692"/>
    </source>
</evidence>
<dbReference type="OrthoDB" id="9809340at2"/>
<comment type="subcellular location">
    <subcellularLocation>
        <location evidence="1">Membrane</location>
        <topology evidence="1">Multi-pass membrane protein</topology>
    </subcellularLocation>
</comment>
<feature type="transmembrane region" description="Helical" evidence="6">
    <location>
        <begin position="613"/>
        <end position="640"/>
    </location>
</feature>
<proteinExistence type="predicted"/>
<reference evidence="7 8" key="1">
    <citation type="submission" date="2013-10" db="EMBL/GenBank/DDBJ databases">
        <title>Salinisphaera japonica YTM-1 Genome Sequencing.</title>
        <authorList>
            <person name="Lai Q."/>
            <person name="Li C."/>
            <person name="Shao Z."/>
        </authorList>
    </citation>
    <scope>NUCLEOTIDE SEQUENCE [LARGE SCALE GENOMIC DNA]</scope>
    <source>
        <strain evidence="7 8">YTM-1</strain>
    </source>
</reference>
<accession>A0A423PJW4</accession>
<feature type="transmembrane region" description="Helical" evidence="6">
    <location>
        <begin position="40"/>
        <end position="60"/>
    </location>
</feature>
<feature type="transmembrane region" description="Helical" evidence="6">
    <location>
        <begin position="189"/>
        <end position="209"/>
    </location>
</feature>
<keyword evidence="5 6" id="KW-0472">Membrane</keyword>
<comment type="caution">
    <text evidence="7">The sequence shown here is derived from an EMBL/GenBank/DDBJ whole genome shotgun (WGS) entry which is preliminary data.</text>
</comment>
<dbReference type="NCBIfam" id="TIGR00728">
    <property type="entry name" value="OPT_sfam"/>
    <property type="match status" value="1"/>
</dbReference>
<keyword evidence="4 6" id="KW-1133">Transmembrane helix</keyword>
<keyword evidence="8" id="KW-1185">Reference proteome</keyword>
<evidence type="ECO:0000256" key="4">
    <source>
        <dbReference type="ARBA" id="ARBA00022989"/>
    </source>
</evidence>
<dbReference type="InterPro" id="IPR004814">
    <property type="entry name" value="Oligopep_transpt"/>
</dbReference>
<gene>
    <name evidence="7" type="ORF">SAJA_12090</name>
</gene>
<evidence type="ECO:0000256" key="6">
    <source>
        <dbReference type="SAM" id="Phobius"/>
    </source>
</evidence>
<feature type="transmembrane region" description="Helical" evidence="6">
    <location>
        <begin position="312"/>
        <end position="338"/>
    </location>
</feature>
<protein>
    <submittedName>
        <fullName evidence="7">Peptide transporter</fullName>
    </submittedName>
</protein>
<dbReference type="GO" id="GO:0016020">
    <property type="term" value="C:membrane"/>
    <property type="evidence" value="ECO:0007669"/>
    <property type="project" value="UniProtKB-SubCell"/>
</dbReference>
<feature type="transmembrane region" description="Helical" evidence="6">
    <location>
        <begin position="12"/>
        <end position="34"/>
    </location>
</feature>
<feature type="transmembrane region" description="Helical" evidence="6">
    <location>
        <begin position="262"/>
        <end position="291"/>
    </location>
</feature>
<evidence type="ECO:0000313" key="7">
    <source>
        <dbReference type="EMBL" id="ROO25896.1"/>
    </source>
</evidence>
<sequence>MSETRHPGQVELTLRAVLLGGLITVFFTAANVYLGLKVGLTFATSIPAAVISMAILRGVSDSSIVENNIVQTVASAAGTLSAIIFVLPGLVMIGWWQGFDFVTTAAICMTGGLLGVMFSVPLRRALVVDSELPFPEGRAAAEVLHVGAGSREGGADAAVGLRLIVTGGLVSAVYALAAQTRLVASEAAVWFKIGPAATGLWGGLSFALLGAGHLVGLSVGMAMLVGLIVGSGIALPVLTAASGVSGSAEHVAQTVFASDVRFLGAGVIGVAALWTLGRIIGPVIGGIRSALAASRGRGASVRPVAERDLPMGIVAVVSLLLLVPIGILLHTLIAGGALASSAPALIAGSLVFVVIAGIVIAAVAGYMAGLIGSSNSPISGIGILAIVAAALLLALFFGRDHDADTTAALVAYALIVTAVVFGVATISNDNLQDLKTGQLVGATPWKQQVALICGVVFGSLVIPPVMSLLANAFGFAGMPGAGDNALPAPQAALISSLAQGVLGGNLNWSMIGIGGLVGAAAIALDALQMRRGGLRLPPLAIGIGVYLPMVIVLPVVIGAILGWVYERRARRCPDPARAKRLGILTATGLIVGESLFGVVFAGLVAITGSDAPLAIVGAGYAPIGLLLGVVVFSATTVWLYRQTAKHAAARA</sequence>
<dbReference type="PANTHER" id="PTHR31645">
    <property type="entry name" value="OLIGOPEPTIDE TRANSPORTER YGL114W-RELATED"/>
    <property type="match status" value="1"/>
</dbReference>
<dbReference type="RefSeq" id="WP_123658895.1">
    <property type="nucleotide sequence ID" value="NZ_AYKG01000042.1"/>
</dbReference>
<feature type="transmembrane region" description="Helical" evidence="6">
    <location>
        <begin position="378"/>
        <end position="397"/>
    </location>
</feature>
<feature type="transmembrane region" description="Helical" evidence="6">
    <location>
        <begin position="344"/>
        <end position="366"/>
    </location>
</feature>
<evidence type="ECO:0000313" key="8">
    <source>
        <dbReference type="Proteomes" id="UP000285310"/>
    </source>
</evidence>
<dbReference type="GO" id="GO:0035673">
    <property type="term" value="F:oligopeptide transmembrane transporter activity"/>
    <property type="evidence" value="ECO:0007669"/>
    <property type="project" value="InterPro"/>
</dbReference>
<keyword evidence="3 6" id="KW-0812">Transmembrane</keyword>
<feature type="transmembrane region" description="Helical" evidence="6">
    <location>
        <begin position="101"/>
        <end position="120"/>
    </location>
</feature>
<feature type="transmembrane region" description="Helical" evidence="6">
    <location>
        <begin position="583"/>
        <end position="606"/>
    </location>
</feature>